<sequence>MEGDPVTLHTGLHKMMYEDVIQWMFGYKSIAKICVTDGRITVNYVLNGRFRDRLELDKQTGSLTITNTRSEHTGVYELLTYCLRKSFILTVQRCSSCMIGDVDDILVVEGYKFTLFPNHTEMMVSDVIQWKFVPENTLIAEINKQTNSMTVYDDVLDGRFRNRLKLDDQTGSLTITNMRTKHTGVFEVRTKNLRKSYIFTVYGEILFSLTFYIYFSLKSKSK</sequence>
<proteinExistence type="predicted"/>
<evidence type="ECO:0000313" key="3">
    <source>
        <dbReference type="Proteomes" id="UP000694427"/>
    </source>
</evidence>
<keyword evidence="1" id="KW-0812">Transmembrane</keyword>
<keyword evidence="3" id="KW-1185">Reference proteome</keyword>
<dbReference type="PANTHER" id="PTHR21063">
    <property type="entry name" value="LFA-3"/>
    <property type="match status" value="1"/>
</dbReference>
<dbReference type="InterPro" id="IPR036179">
    <property type="entry name" value="Ig-like_dom_sf"/>
</dbReference>
<reference evidence="2" key="1">
    <citation type="submission" date="2025-08" db="UniProtKB">
        <authorList>
            <consortium name="Ensembl"/>
        </authorList>
    </citation>
    <scope>IDENTIFICATION</scope>
</reference>
<dbReference type="Gene3D" id="2.60.40.10">
    <property type="entry name" value="Immunoglobulins"/>
    <property type="match status" value="2"/>
</dbReference>
<feature type="transmembrane region" description="Helical" evidence="1">
    <location>
        <begin position="197"/>
        <end position="217"/>
    </location>
</feature>
<accession>A0A8C1L7M6</accession>
<dbReference type="PANTHER" id="PTHR21063:SF4">
    <property type="entry name" value="CD48 ANTIGEN-RELATED"/>
    <property type="match status" value="1"/>
</dbReference>
<dbReference type="Proteomes" id="UP000694427">
    <property type="component" value="Unplaced"/>
</dbReference>
<dbReference type="SUPFAM" id="SSF48726">
    <property type="entry name" value="Immunoglobulin"/>
    <property type="match status" value="2"/>
</dbReference>
<keyword evidence="1" id="KW-1133">Transmembrane helix</keyword>
<organism evidence="2 3">
    <name type="scientific">Cyprinus carpio</name>
    <name type="common">Common carp</name>
    <dbReference type="NCBI Taxonomy" id="7962"/>
    <lineage>
        <taxon>Eukaryota</taxon>
        <taxon>Metazoa</taxon>
        <taxon>Chordata</taxon>
        <taxon>Craniata</taxon>
        <taxon>Vertebrata</taxon>
        <taxon>Euteleostomi</taxon>
        <taxon>Actinopterygii</taxon>
        <taxon>Neopterygii</taxon>
        <taxon>Teleostei</taxon>
        <taxon>Ostariophysi</taxon>
        <taxon>Cypriniformes</taxon>
        <taxon>Cyprinidae</taxon>
        <taxon>Cyprininae</taxon>
        <taxon>Cyprinus</taxon>
    </lineage>
</organism>
<protein>
    <submittedName>
        <fullName evidence="2">Uncharacterized protein</fullName>
    </submittedName>
</protein>
<dbReference type="Ensembl" id="ENSCCRT00010063817.1">
    <property type="protein sequence ID" value="ENSCCRP00010058228.1"/>
    <property type="gene ID" value="ENSCCRG00010024654.1"/>
</dbReference>
<name>A0A8C1L7M6_CYPCA</name>
<reference evidence="2" key="2">
    <citation type="submission" date="2025-09" db="UniProtKB">
        <authorList>
            <consortium name="Ensembl"/>
        </authorList>
    </citation>
    <scope>IDENTIFICATION</scope>
</reference>
<dbReference type="InterPro" id="IPR013783">
    <property type="entry name" value="Ig-like_fold"/>
</dbReference>
<keyword evidence="1" id="KW-0472">Membrane</keyword>
<evidence type="ECO:0000256" key="1">
    <source>
        <dbReference type="SAM" id="Phobius"/>
    </source>
</evidence>
<evidence type="ECO:0000313" key="2">
    <source>
        <dbReference type="Ensembl" id="ENSCCRP00010058228.1"/>
    </source>
</evidence>
<dbReference type="AlphaFoldDB" id="A0A8C1L7M6"/>